<comment type="function">
    <text evidence="1 8">The Vlp and Vsp proteins are antigenically distinct proteins, only one vlp or vsp gene is transcriptionally active at any one time. Switching between these genes is a mechanism of host immune response evasion.</text>
</comment>
<keyword evidence="9" id="KW-0614">Plasmid</keyword>
<dbReference type="AlphaFoldDB" id="W5T0T2"/>
<keyword evidence="4 8" id="KW-0472">Membrane</keyword>
<proteinExistence type="predicted"/>
<evidence type="ECO:0000256" key="5">
    <source>
        <dbReference type="ARBA" id="ARBA00023139"/>
    </source>
</evidence>
<dbReference type="Pfam" id="PF00921">
    <property type="entry name" value="Lipoprotein_2"/>
    <property type="match status" value="1"/>
</dbReference>
<geneLocation type="plasmid" evidence="9">
    <name>unnamed</name>
</geneLocation>
<keyword evidence="5 8" id="KW-0564">Palmitate</keyword>
<accession>W5T0T2</accession>
<dbReference type="InterPro" id="IPR000680">
    <property type="entry name" value="Borrelia_lipo"/>
</dbReference>
<evidence type="ECO:0000313" key="9">
    <source>
        <dbReference type="EMBL" id="AHH13154.1"/>
    </source>
</evidence>
<evidence type="ECO:0000256" key="8">
    <source>
        <dbReference type="RuleBase" id="RU363105"/>
    </source>
</evidence>
<organism evidence="9">
    <name type="scientific">Borrelia hermsii YBT</name>
    <dbReference type="NCBI Taxonomy" id="1313295"/>
    <lineage>
        <taxon>Bacteria</taxon>
        <taxon>Pseudomonadati</taxon>
        <taxon>Spirochaetota</taxon>
        <taxon>Spirochaetia</taxon>
        <taxon>Spirochaetales</taxon>
        <taxon>Borreliaceae</taxon>
        <taxon>Borrelia</taxon>
    </lineage>
</organism>
<keyword evidence="6 8" id="KW-0998">Cell outer membrane</keyword>
<evidence type="ECO:0000256" key="2">
    <source>
        <dbReference type="ARBA" id="ARBA00004459"/>
    </source>
</evidence>
<evidence type="ECO:0000256" key="7">
    <source>
        <dbReference type="ARBA" id="ARBA00023288"/>
    </source>
</evidence>
<sequence>MLAFKGVAVSIVTQALDTLTIAIRKTIDAGLKKVKEAMKISPNDTLISFDKPTSEAKN</sequence>
<evidence type="ECO:0000256" key="4">
    <source>
        <dbReference type="ARBA" id="ARBA00023136"/>
    </source>
</evidence>
<evidence type="ECO:0000256" key="6">
    <source>
        <dbReference type="ARBA" id="ARBA00023237"/>
    </source>
</evidence>
<evidence type="ECO:0000256" key="1">
    <source>
        <dbReference type="ARBA" id="ARBA00003932"/>
    </source>
</evidence>
<gene>
    <name evidence="9" type="ORF">BHO_0125001</name>
</gene>
<dbReference type="EMBL" id="CP005712">
    <property type="protein sequence ID" value="AHH13154.1"/>
    <property type="molecule type" value="Genomic_DNA"/>
</dbReference>
<name>W5T0T2_BORHE</name>
<keyword evidence="3" id="KW-0732">Signal</keyword>
<keyword evidence="7 8" id="KW-0449">Lipoprotein</keyword>
<dbReference type="SUPFAM" id="SSF74748">
    <property type="entry name" value="Variable surface antigen VlsE"/>
    <property type="match status" value="1"/>
</dbReference>
<protein>
    <recommendedName>
        <fullName evidence="8">Variable large protein</fullName>
    </recommendedName>
</protein>
<evidence type="ECO:0000256" key="3">
    <source>
        <dbReference type="ARBA" id="ARBA00022729"/>
    </source>
</evidence>
<dbReference type="GO" id="GO:0009279">
    <property type="term" value="C:cell outer membrane"/>
    <property type="evidence" value="ECO:0007669"/>
    <property type="project" value="UniProtKB-SubCell"/>
</dbReference>
<dbReference type="HOGENOM" id="CLU_199555_1_0_12"/>
<reference evidence="9" key="1">
    <citation type="submission" date="2013-04" db="EMBL/GenBank/DDBJ databases">
        <title>Comparative Genomics of Relapsing Fever Spirochetes.</title>
        <authorList>
            <person name="Schwan T.G."/>
            <person name="Raffel S.J."/>
            <person name="Porcella S.F."/>
            <person name="Martens C.A."/>
            <person name="Bruno D.P."/>
            <person name="Ricklefs S.M."/>
            <person name="Barbian K.B."/>
        </authorList>
    </citation>
    <scope>NUCLEOTIDE SEQUENCE</scope>
    <source>
        <strain evidence="9">YBT</strain>
        <plasmid evidence="9">unnamed</plasmid>
    </source>
</reference>
<comment type="subcellular location">
    <subcellularLocation>
        <location evidence="2 8">Cell outer membrane</location>
        <topology evidence="2 8">Lipid-anchor</topology>
    </subcellularLocation>
</comment>